<dbReference type="Proteomes" id="UP000594263">
    <property type="component" value="Unplaced"/>
</dbReference>
<evidence type="ECO:0000313" key="6">
    <source>
        <dbReference type="EnsemblPlants" id="Kaladp0001s0317.1.v1.1.CDS.1"/>
    </source>
</evidence>
<name>A0A7N0R922_KALFE</name>
<protein>
    <submittedName>
        <fullName evidence="6">Uncharacterized protein</fullName>
    </submittedName>
</protein>
<organism evidence="6 7">
    <name type="scientific">Kalanchoe fedtschenkoi</name>
    <name type="common">Lavender scallops</name>
    <name type="synonym">South American air plant</name>
    <dbReference type="NCBI Taxonomy" id="63787"/>
    <lineage>
        <taxon>Eukaryota</taxon>
        <taxon>Viridiplantae</taxon>
        <taxon>Streptophyta</taxon>
        <taxon>Embryophyta</taxon>
        <taxon>Tracheophyta</taxon>
        <taxon>Spermatophyta</taxon>
        <taxon>Magnoliopsida</taxon>
        <taxon>eudicotyledons</taxon>
        <taxon>Gunneridae</taxon>
        <taxon>Pentapetalae</taxon>
        <taxon>Saxifragales</taxon>
        <taxon>Crassulaceae</taxon>
        <taxon>Kalanchoe</taxon>
    </lineage>
</organism>
<dbReference type="AlphaFoldDB" id="A0A7N0R922"/>
<evidence type="ECO:0000256" key="2">
    <source>
        <dbReference type="ARBA" id="ARBA00006374"/>
    </source>
</evidence>
<dbReference type="GO" id="GO:0006364">
    <property type="term" value="P:rRNA processing"/>
    <property type="evidence" value="ECO:0007669"/>
    <property type="project" value="UniProtKB-KW"/>
</dbReference>
<dbReference type="PANTHER" id="PTHR13026">
    <property type="entry name" value="NNP-1 PROTEIN NOVEL NUCLEAR PROTEIN 1 NOP52"/>
    <property type="match status" value="1"/>
</dbReference>
<evidence type="ECO:0000256" key="4">
    <source>
        <dbReference type="ARBA" id="ARBA00023242"/>
    </source>
</evidence>
<keyword evidence="3" id="KW-0698">rRNA processing</keyword>
<dbReference type="GO" id="GO:0030688">
    <property type="term" value="C:preribosome, small subunit precursor"/>
    <property type="evidence" value="ECO:0007669"/>
    <property type="project" value="InterPro"/>
</dbReference>
<proteinExistence type="inferred from homology"/>
<keyword evidence="4" id="KW-0539">Nucleus</keyword>
<dbReference type="PANTHER" id="PTHR13026:SF0">
    <property type="entry name" value="RIBOSOMAL RNA PROCESSING 1B"/>
    <property type="match status" value="1"/>
</dbReference>
<comment type="subcellular location">
    <subcellularLocation>
        <location evidence="1">Nucleus</location>
    </subcellularLocation>
</comment>
<evidence type="ECO:0000256" key="5">
    <source>
        <dbReference type="SAM" id="MobiDB-lite"/>
    </source>
</evidence>
<comment type="similarity">
    <text evidence="2">Belongs to the RRP1 family.</text>
</comment>
<feature type="region of interest" description="Disordered" evidence="5">
    <location>
        <begin position="335"/>
        <end position="470"/>
    </location>
</feature>
<feature type="region of interest" description="Disordered" evidence="5">
    <location>
        <begin position="226"/>
        <end position="310"/>
    </location>
</feature>
<reference evidence="6" key="1">
    <citation type="submission" date="2021-01" db="UniProtKB">
        <authorList>
            <consortium name="EnsemblPlants"/>
        </authorList>
    </citation>
    <scope>IDENTIFICATION</scope>
</reference>
<evidence type="ECO:0000256" key="1">
    <source>
        <dbReference type="ARBA" id="ARBA00004123"/>
    </source>
</evidence>
<sequence length="470" mass="51648">MRREWAGIDSLRLEKFYLLIRRFVSRLFELMRRNGWDLELCRKLMCVLEQGTFLADDKFLGNGVNYHVASLYVDELKPFWPLRMDVVEVLIQPFVSVLGKTSDKILVGKIKSSVFDELAKAAKSYIEVNRLGKDGGEGEAQSVDVSFGIIGLKLDLASKLFELGSSVNCVQGNRKVLFALSSEFGKLERDSKASGIEIKVPEVKDDVVDEVPSLVAMSVDAEGRDEGVGSQAVVTVETNGRSESKLSKKERRALKQGIAPCEKKLKKKKKKKMEAAAVDQEDISGGDHDRDLSATDGENSIAEPSDDANNIILSETVLSNLQKQFEKVAAEAGLKDNGASVFEPLQMDDLKVAKKKRKRSKSRDASNSTNEKGADAAPNDGDKSSKKVRFSMKNNLVWKPQTPLPPQSLRIPPSVTPRGSALKKGLSPGPIRDTSSESNKMKRSSSGKKARKVVKSPGAKRPKKLKSPSQ</sequence>
<dbReference type="Pfam" id="PF05997">
    <property type="entry name" value="Nop52"/>
    <property type="match status" value="1"/>
</dbReference>
<dbReference type="EnsemblPlants" id="Kaladp0001s0317.1.v1.1">
    <property type="protein sequence ID" value="Kaladp0001s0317.1.v1.1.CDS.1"/>
    <property type="gene ID" value="Kaladp0001s0317.v1.1"/>
</dbReference>
<keyword evidence="7" id="KW-1185">Reference proteome</keyword>
<accession>A0A7N0R922</accession>
<dbReference type="OMA" id="REWVHID"/>
<evidence type="ECO:0000313" key="7">
    <source>
        <dbReference type="Proteomes" id="UP000594263"/>
    </source>
</evidence>
<dbReference type="Gramene" id="Kaladp0001s0317.1.v1.1">
    <property type="protein sequence ID" value="Kaladp0001s0317.1.v1.1.CDS.1"/>
    <property type="gene ID" value="Kaladp0001s0317.v1.1"/>
</dbReference>
<dbReference type="InterPro" id="IPR010301">
    <property type="entry name" value="RRP1"/>
</dbReference>
<dbReference type="GO" id="GO:0005634">
    <property type="term" value="C:nucleus"/>
    <property type="evidence" value="ECO:0007669"/>
    <property type="project" value="UniProtKB-SubCell"/>
</dbReference>
<feature type="compositionally biased region" description="Basic residues" evidence="5">
    <location>
        <begin position="441"/>
        <end position="470"/>
    </location>
</feature>
<evidence type="ECO:0000256" key="3">
    <source>
        <dbReference type="ARBA" id="ARBA00022552"/>
    </source>
</evidence>